<feature type="region of interest" description="Disordered" evidence="1">
    <location>
        <begin position="27"/>
        <end position="93"/>
    </location>
</feature>
<dbReference type="EMBL" id="JBHLUH010000059">
    <property type="protein sequence ID" value="MFC0531330.1"/>
    <property type="molecule type" value="Genomic_DNA"/>
</dbReference>
<evidence type="ECO:0008006" key="4">
    <source>
        <dbReference type="Google" id="ProtNLM"/>
    </source>
</evidence>
<evidence type="ECO:0000313" key="3">
    <source>
        <dbReference type="Proteomes" id="UP001589867"/>
    </source>
</evidence>
<dbReference type="Proteomes" id="UP001589867">
    <property type="component" value="Unassembled WGS sequence"/>
</dbReference>
<dbReference type="RefSeq" id="WP_377255571.1">
    <property type="nucleotide sequence ID" value="NZ_JBHLUH010000059.1"/>
</dbReference>
<organism evidence="2 3">
    <name type="scientific">Phytohabitans kaempferiae</name>
    <dbReference type="NCBI Taxonomy" id="1620943"/>
    <lineage>
        <taxon>Bacteria</taxon>
        <taxon>Bacillati</taxon>
        <taxon>Actinomycetota</taxon>
        <taxon>Actinomycetes</taxon>
        <taxon>Micromonosporales</taxon>
        <taxon>Micromonosporaceae</taxon>
    </lineage>
</organism>
<keyword evidence="3" id="KW-1185">Reference proteome</keyword>
<accession>A0ABV6M9F8</accession>
<evidence type="ECO:0000256" key="1">
    <source>
        <dbReference type="SAM" id="MobiDB-lite"/>
    </source>
</evidence>
<proteinExistence type="predicted"/>
<sequence length="215" mass="22494">MIALILLLILLLVVALVWALLREPQAPGGGAAAATSPSPSPTASSALPPTESPDSDLTPAATEPGTSASGPVDGPQSDAGEPGTPPQFGGSGVDIRYSGTERVEFDYFGIDINWRRGYAQSSDITASRGGIVGREGTAFALINHATTAPDFETCRSQKSWTAVINWSQVKLWSMACIRTGDGRRGIMRIDEMPALDESSPSVVLTGQIWEPVVAA</sequence>
<name>A0ABV6M9F8_9ACTN</name>
<reference evidence="2 3" key="1">
    <citation type="submission" date="2024-09" db="EMBL/GenBank/DDBJ databases">
        <authorList>
            <person name="Sun Q."/>
            <person name="Mori K."/>
        </authorList>
    </citation>
    <scope>NUCLEOTIDE SEQUENCE [LARGE SCALE GENOMIC DNA]</scope>
    <source>
        <strain evidence="2 3">TBRC 3947</strain>
    </source>
</reference>
<comment type="caution">
    <text evidence="2">The sequence shown here is derived from an EMBL/GenBank/DDBJ whole genome shotgun (WGS) entry which is preliminary data.</text>
</comment>
<protein>
    <recommendedName>
        <fullName evidence="4">Serine/threonine protein kinase</fullName>
    </recommendedName>
</protein>
<gene>
    <name evidence="2" type="ORF">ACFFIA_27170</name>
</gene>
<feature type="compositionally biased region" description="Low complexity" evidence="1">
    <location>
        <begin position="32"/>
        <end position="49"/>
    </location>
</feature>
<evidence type="ECO:0000313" key="2">
    <source>
        <dbReference type="EMBL" id="MFC0531330.1"/>
    </source>
</evidence>